<dbReference type="RefSeq" id="WP_008508833.1">
    <property type="nucleotide sequence ID" value="NZ_CM001403.1"/>
</dbReference>
<dbReference type="EMBL" id="CM001403">
    <property type="protein sequence ID" value="EHQ28093.1"/>
    <property type="molecule type" value="Genomic_DNA"/>
</dbReference>
<reference evidence="1" key="1">
    <citation type="submission" date="2011-09" db="EMBL/GenBank/DDBJ databases">
        <title>The permanent draft genome of Mucilaginibacter paludis DSM 18603.</title>
        <authorList>
            <consortium name="US DOE Joint Genome Institute (JGI-PGF)"/>
            <person name="Lucas S."/>
            <person name="Han J."/>
            <person name="Lapidus A."/>
            <person name="Bruce D."/>
            <person name="Goodwin L."/>
            <person name="Pitluck S."/>
            <person name="Peters L."/>
            <person name="Kyrpides N."/>
            <person name="Mavromatis K."/>
            <person name="Ivanova N."/>
            <person name="Mikhailova N."/>
            <person name="Held B."/>
            <person name="Detter J.C."/>
            <person name="Tapia R."/>
            <person name="Han C."/>
            <person name="Land M."/>
            <person name="Hauser L."/>
            <person name="Markowitz V."/>
            <person name="Cheng J.-F."/>
            <person name="Hugenholtz P."/>
            <person name="Woyke T."/>
            <person name="Wu D."/>
            <person name="Tindall B."/>
            <person name="Brambilla E."/>
            <person name="Klenk H.-P."/>
            <person name="Eisen J.A."/>
        </authorList>
    </citation>
    <scope>NUCLEOTIDE SEQUENCE [LARGE SCALE GENOMIC DNA]</scope>
    <source>
        <strain evidence="1">DSM 18603</strain>
    </source>
</reference>
<gene>
    <name evidence="1" type="ORF">Mucpa_4002</name>
</gene>
<organism evidence="1 2">
    <name type="scientific">Mucilaginibacter paludis DSM 18603</name>
    <dbReference type="NCBI Taxonomy" id="714943"/>
    <lineage>
        <taxon>Bacteria</taxon>
        <taxon>Pseudomonadati</taxon>
        <taxon>Bacteroidota</taxon>
        <taxon>Sphingobacteriia</taxon>
        <taxon>Sphingobacteriales</taxon>
        <taxon>Sphingobacteriaceae</taxon>
        <taxon>Mucilaginibacter</taxon>
    </lineage>
</organism>
<accession>H1Y4P9</accession>
<name>H1Y4P9_9SPHI</name>
<dbReference type="Proteomes" id="UP000002774">
    <property type="component" value="Chromosome"/>
</dbReference>
<keyword evidence="2" id="KW-1185">Reference proteome</keyword>
<dbReference type="STRING" id="714943.Mucpa_4002"/>
<evidence type="ECO:0000313" key="1">
    <source>
        <dbReference type="EMBL" id="EHQ28093.1"/>
    </source>
</evidence>
<dbReference type="AlphaFoldDB" id="H1Y4P9"/>
<dbReference type="OrthoDB" id="1447674at2"/>
<proteinExistence type="predicted"/>
<dbReference type="eggNOG" id="ENOG502ZSNB">
    <property type="taxonomic scope" value="Bacteria"/>
</dbReference>
<sequence>MDLQELNQLLKENGIPEAWYSINDGLKPGACILYKNDPVWEFFYLDERGNRVDYKTFADEAEAYRHLWEKMRYQLKVAALLPWVK</sequence>
<protein>
    <submittedName>
        <fullName evidence="1">Uncharacterized protein</fullName>
    </submittedName>
</protein>
<evidence type="ECO:0000313" key="2">
    <source>
        <dbReference type="Proteomes" id="UP000002774"/>
    </source>
</evidence>
<dbReference type="HOGENOM" id="CLU_188508_0_0_10"/>